<comment type="caution">
    <text evidence="1">The sequence shown here is derived from an EMBL/GenBank/DDBJ whole genome shotgun (WGS) entry which is preliminary data.</text>
</comment>
<evidence type="ECO:0000313" key="2">
    <source>
        <dbReference type="Proteomes" id="UP000299102"/>
    </source>
</evidence>
<organism evidence="1 2">
    <name type="scientific">Eumeta variegata</name>
    <name type="common">Bagworm moth</name>
    <name type="synonym">Eumeta japonica</name>
    <dbReference type="NCBI Taxonomy" id="151549"/>
    <lineage>
        <taxon>Eukaryota</taxon>
        <taxon>Metazoa</taxon>
        <taxon>Ecdysozoa</taxon>
        <taxon>Arthropoda</taxon>
        <taxon>Hexapoda</taxon>
        <taxon>Insecta</taxon>
        <taxon>Pterygota</taxon>
        <taxon>Neoptera</taxon>
        <taxon>Endopterygota</taxon>
        <taxon>Lepidoptera</taxon>
        <taxon>Glossata</taxon>
        <taxon>Ditrysia</taxon>
        <taxon>Tineoidea</taxon>
        <taxon>Psychidae</taxon>
        <taxon>Oiketicinae</taxon>
        <taxon>Eumeta</taxon>
    </lineage>
</organism>
<dbReference type="AlphaFoldDB" id="A0A4C1VWZ1"/>
<sequence length="103" mass="11020">MPARTVLCTSFRLLCVDMSFYDAKVSPGQDVAVVTETVRTPRRLRLFVGYLTGKRPTGRPDVARAAAAGAGESSGAGAHGRRIDNFALTHLIADANAARIRFS</sequence>
<gene>
    <name evidence="1" type="ORF">EVAR_40550_1</name>
</gene>
<keyword evidence="2" id="KW-1185">Reference proteome</keyword>
<proteinExistence type="predicted"/>
<protein>
    <submittedName>
        <fullName evidence="1">Uncharacterized protein</fullName>
    </submittedName>
</protein>
<evidence type="ECO:0000313" key="1">
    <source>
        <dbReference type="EMBL" id="GBP43110.1"/>
    </source>
</evidence>
<name>A0A4C1VWZ1_EUMVA</name>
<dbReference type="Proteomes" id="UP000299102">
    <property type="component" value="Unassembled WGS sequence"/>
</dbReference>
<dbReference type="EMBL" id="BGZK01000430">
    <property type="protein sequence ID" value="GBP43110.1"/>
    <property type="molecule type" value="Genomic_DNA"/>
</dbReference>
<reference evidence="1 2" key="1">
    <citation type="journal article" date="2019" name="Commun. Biol.">
        <title>The bagworm genome reveals a unique fibroin gene that provides high tensile strength.</title>
        <authorList>
            <person name="Kono N."/>
            <person name="Nakamura H."/>
            <person name="Ohtoshi R."/>
            <person name="Tomita M."/>
            <person name="Numata K."/>
            <person name="Arakawa K."/>
        </authorList>
    </citation>
    <scope>NUCLEOTIDE SEQUENCE [LARGE SCALE GENOMIC DNA]</scope>
</reference>
<accession>A0A4C1VWZ1</accession>